<evidence type="ECO:0000313" key="3">
    <source>
        <dbReference type="Proteomes" id="UP000306753"/>
    </source>
</evidence>
<keyword evidence="3" id="KW-1185">Reference proteome</keyword>
<gene>
    <name evidence="2" type="ORF">DN820_17020</name>
</gene>
<reference evidence="2 3" key="1">
    <citation type="journal article" date="2017" name="Eur. J. Clin. Microbiol. Infect. Dis.">
        <title>Uncommonly isolated clinical Pseudomonas: identification and phylogenetic assignation.</title>
        <authorList>
            <person name="Mulet M."/>
            <person name="Gomila M."/>
            <person name="Ramirez A."/>
            <person name="Cardew S."/>
            <person name="Moore E.R."/>
            <person name="Lalucat J."/>
            <person name="Garcia-Valdes E."/>
        </authorList>
    </citation>
    <scope>NUCLEOTIDE SEQUENCE [LARGE SCALE GENOMIC DNA]</scope>
    <source>
        <strain evidence="2 3">SD129</strain>
    </source>
</reference>
<dbReference type="EMBL" id="QLAG01000024">
    <property type="protein sequence ID" value="TLX62262.1"/>
    <property type="molecule type" value="Genomic_DNA"/>
</dbReference>
<proteinExistence type="predicted"/>
<organism evidence="2 3">
    <name type="scientific">Stutzerimonas nosocomialis</name>
    <dbReference type="NCBI Taxonomy" id="1056496"/>
    <lineage>
        <taxon>Bacteria</taxon>
        <taxon>Pseudomonadati</taxon>
        <taxon>Pseudomonadota</taxon>
        <taxon>Gammaproteobacteria</taxon>
        <taxon>Pseudomonadales</taxon>
        <taxon>Pseudomonadaceae</taxon>
        <taxon>Stutzerimonas</taxon>
    </lineage>
</organism>
<accession>A0A5R9QBT9</accession>
<name>A0A5R9QBT9_9GAMM</name>
<evidence type="ECO:0000313" key="2">
    <source>
        <dbReference type="EMBL" id="TLX62262.1"/>
    </source>
</evidence>
<protein>
    <submittedName>
        <fullName evidence="2">Uncharacterized protein</fullName>
    </submittedName>
</protein>
<dbReference type="AlphaFoldDB" id="A0A5R9QBT9"/>
<sequence>MLAGRAATEQAPAPGSLDAPLAKRWHAPRAHGGELGALSRRWAQFDDPLMLSLIEEGQHVGATLAQAVARIADA</sequence>
<dbReference type="Proteomes" id="UP000306753">
    <property type="component" value="Unassembled WGS sequence"/>
</dbReference>
<feature type="region of interest" description="Disordered" evidence="1">
    <location>
        <begin position="1"/>
        <end position="25"/>
    </location>
</feature>
<evidence type="ECO:0000256" key="1">
    <source>
        <dbReference type="SAM" id="MobiDB-lite"/>
    </source>
</evidence>
<comment type="caution">
    <text evidence="2">The sequence shown here is derived from an EMBL/GenBank/DDBJ whole genome shotgun (WGS) entry which is preliminary data.</text>
</comment>